<dbReference type="Proteomes" id="UP000050795">
    <property type="component" value="Unassembled WGS sequence"/>
</dbReference>
<evidence type="ECO:0000313" key="4">
    <source>
        <dbReference type="WBParaSite" id="TREG1_142200.2"/>
    </source>
</evidence>
<keyword evidence="1" id="KW-1133">Transmembrane helix</keyword>
<accession>A0AA85JBQ6</accession>
<dbReference type="WBParaSite" id="TREG1_142200.4">
    <property type="protein sequence ID" value="TREG1_142200.4"/>
    <property type="gene ID" value="TREG1_142200"/>
</dbReference>
<evidence type="ECO:0000256" key="1">
    <source>
        <dbReference type="SAM" id="Phobius"/>
    </source>
</evidence>
<proteinExistence type="predicted"/>
<reference evidence="2" key="1">
    <citation type="submission" date="2022-06" db="EMBL/GenBank/DDBJ databases">
        <authorList>
            <person name="Berger JAMES D."/>
            <person name="Berger JAMES D."/>
        </authorList>
    </citation>
    <scope>NUCLEOTIDE SEQUENCE [LARGE SCALE GENOMIC DNA]</scope>
</reference>
<protein>
    <submittedName>
        <fullName evidence="3 4">Uncharacterized protein</fullName>
    </submittedName>
</protein>
<sequence>MLLLARNLHLLCFIYVHLTSYLLSMVLLPTCCFSFACLPVCGIPEIYHWRIPDPPSVFEWIYFMPVSSVPSICHIIQSTAIRKIIGDSTQPACLTHVFTPKDSVSFPVVDYLACSIVV</sequence>
<dbReference type="WBParaSite" id="TREG1_142200.3">
    <property type="protein sequence ID" value="TREG1_142200.3"/>
    <property type="gene ID" value="TREG1_142200"/>
</dbReference>
<keyword evidence="1" id="KW-0812">Transmembrane</keyword>
<dbReference type="WBParaSite" id="TREG1_142200.2">
    <property type="protein sequence ID" value="TREG1_142200.2"/>
    <property type="gene ID" value="TREG1_142200"/>
</dbReference>
<keyword evidence="1" id="KW-0472">Membrane</keyword>
<dbReference type="WBParaSite" id="TREG1_142200.1">
    <property type="protein sequence ID" value="TREG1_142200.1"/>
    <property type="gene ID" value="TREG1_142200"/>
</dbReference>
<evidence type="ECO:0000313" key="5">
    <source>
        <dbReference type="WBParaSite" id="TREG1_142200.4"/>
    </source>
</evidence>
<organism evidence="2 5">
    <name type="scientific">Trichobilharzia regenti</name>
    <name type="common">Nasal bird schistosome</name>
    <dbReference type="NCBI Taxonomy" id="157069"/>
    <lineage>
        <taxon>Eukaryota</taxon>
        <taxon>Metazoa</taxon>
        <taxon>Spiralia</taxon>
        <taxon>Lophotrochozoa</taxon>
        <taxon>Platyhelminthes</taxon>
        <taxon>Trematoda</taxon>
        <taxon>Digenea</taxon>
        <taxon>Strigeidida</taxon>
        <taxon>Schistosomatoidea</taxon>
        <taxon>Schistosomatidae</taxon>
        <taxon>Trichobilharzia</taxon>
    </lineage>
</organism>
<evidence type="ECO:0000313" key="2">
    <source>
        <dbReference type="Proteomes" id="UP000050795"/>
    </source>
</evidence>
<keyword evidence="2" id="KW-1185">Reference proteome</keyword>
<dbReference type="AlphaFoldDB" id="A0AA85JBQ6"/>
<evidence type="ECO:0000313" key="3">
    <source>
        <dbReference type="WBParaSite" id="TREG1_142200.1"/>
    </source>
</evidence>
<reference evidence="3 4" key="2">
    <citation type="submission" date="2023-11" db="UniProtKB">
        <authorList>
            <consortium name="WormBaseParasite"/>
        </authorList>
    </citation>
    <scope>IDENTIFICATION</scope>
</reference>
<name>A0AA85JBQ6_TRIRE</name>
<feature type="transmembrane region" description="Helical" evidence="1">
    <location>
        <begin position="12"/>
        <end position="36"/>
    </location>
</feature>